<dbReference type="InterPro" id="IPR000551">
    <property type="entry name" value="MerR-type_HTH_dom"/>
</dbReference>
<dbReference type="Pfam" id="PF13411">
    <property type="entry name" value="MerR_1"/>
    <property type="match status" value="1"/>
</dbReference>
<proteinExistence type="predicted"/>
<dbReference type="SUPFAM" id="SSF46955">
    <property type="entry name" value="Putative DNA-binding domain"/>
    <property type="match status" value="1"/>
</dbReference>
<dbReference type="EMBL" id="UINC01000666">
    <property type="protein sequence ID" value="SUZ59259.1"/>
    <property type="molecule type" value="Genomic_DNA"/>
</dbReference>
<accession>A0A381NYI1</accession>
<evidence type="ECO:0000313" key="3">
    <source>
        <dbReference type="EMBL" id="SUZ59259.1"/>
    </source>
</evidence>
<gene>
    <name evidence="3" type="ORF">METZ01_LOCUS12113</name>
</gene>
<reference evidence="3" key="1">
    <citation type="submission" date="2018-05" db="EMBL/GenBank/DDBJ databases">
        <authorList>
            <person name="Lanie J.A."/>
            <person name="Ng W.-L."/>
            <person name="Kazmierczak K.M."/>
            <person name="Andrzejewski T.M."/>
            <person name="Davidsen T.M."/>
            <person name="Wayne K.J."/>
            <person name="Tettelin H."/>
            <person name="Glass J.I."/>
            <person name="Rusch D."/>
            <person name="Podicherti R."/>
            <person name="Tsui H.-C.T."/>
            <person name="Winkler M.E."/>
        </authorList>
    </citation>
    <scope>NUCLEOTIDE SEQUENCE</scope>
</reference>
<dbReference type="AlphaFoldDB" id="A0A381NYI1"/>
<dbReference type="PANTHER" id="PTHR30204:SF93">
    <property type="entry name" value="HTH MERR-TYPE DOMAIN-CONTAINING PROTEIN"/>
    <property type="match status" value="1"/>
</dbReference>
<dbReference type="SMART" id="SM00422">
    <property type="entry name" value="HTH_MERR"/>
    <property type="match status" value="1"/>
</dbReference>
<dbReference type="Gene3D" id="1.10.1660.10">
    <property type="match status" value="1"/>
</dbReference>
<dbReference type="InterPro" id="IPR009061">
    <property type="entry name" value="DNA-bd_dom_put_sf"/>
</dbReference>
<dbReference type="PROSITE" id="PS50937">
    <property type="entry name" value="HTH_MERR_2"/>
    <property type="match status" value="1"/>
</dbReference>
<organism evidence="3">
    <name type="scientific">marine metagenome</name>
    <dbReference type="NCBI Taxonomy" id="408172"/>
    <lineage>
        <taxon>unclassified sequences</taxon>
        <taxon>metagenomes</taxon>
        <taxon>ecological metagenomes</taxon>
    </lineage>
</organism>
<sequence length="215" mass="23335">MRVEQLAGDAELSVDTIRYYQKIGVLHPPTRQGRVAVYDKSHASRLAEVRQLSHDGFSLAQIQRLTESASHPLLDSLNSASESLTFAELVETSGVDADIVDLAIDAGLIRPTRTGGDTFGIETLSMLRAGVGLLEAGVPFDRLVQLAVRHADHVEGIAKDAVALLADQLAGKEDLSQAQTVENIIPVVTELVAQHFRQTLIEQATRHLLTQDIET</sequence>
<dbReference type="GO" id="GO:0003700">
    <property type="term" value="F:DNA-binding transcription factor activity"/>
    <property type="evidence" value="ECO:0007669"/>
    <property type="project" value="InterPro"/>
</dbReference>
<evidence type="ECO:0000259" key="2">
    <source>
        <dbReference type="PROSITE" id="PS50937"/>
    </source>
</evidence>
<keyword evidence="1" id="KW-0238">DNA-binding</keyword>
<protein>
    <recommendedName>
        <fullName evidence="2">HTH merR-type domain-containing protein</fullName>
    </recommendedName>
</protein>
<evidence type="ECO:0000256" key="1">
    <source>
        <dbReference type="ARBA" id="ARBA00023125"/>
    </source>
</evidence>
<feature type="domain" description="HTH merR-type" evidence="2">
    <location>
        <begin position="1"/>
        <end position="68"/>
    </location>
</feature>
<dbReference type="InterPro" id="IPR047057">
    <property type="entry name" value="MerR_fam"/>
</dbReference>
<name>A0A381NYI1_9ZZZZ</name>
<dbReference type="PANTHER" id="PTHR30204">
    <property type="entry name" value="REDOX-CYCLING DRUG-SENSING TRANSCRIPTIONAL ACTIVATOR SOXR"/>
    <property type="match status" value="1"/>
</dbReference>
<dbReference type="GO" id="GO:0003677">
    <property type="term" value="F:DNA binding"/>
    <property type="evidence" value="ECO:0007669"/>
    <property type="project" value="UniProtKB-KW"/>
</dbReference>